<protein>
    <submittedName>
        <fullName evidence="2">Uncharacterized protein</fullName>
    </submittedName>
</protein>
<gene>
    <name evidence="2" type="ORF">PAHAL_2G297400</name>
</gene>
<organism evidence="2">
    <name type="scientific">Panicum hallii</name>
    <dbReference type="NCBI Taxonomy" id="206008"/>
    <lineage>
        <taxon>Eukaryota</taxon>
        <taxon>Viridiplantae</taxon>
        <taxon>Streptophyta</taxon>
        <taxon>Embryophyta</taxon>
        <taxon>Tracheophyta</taxon>
        <taxon>Spermatophyta</taxon>
        <taxon>Magnoliopsida</taxon>
        <taxon>Liliopsida</taxon>
        <taxon>Poales</taxon>
        <taxon>Poaceae</taxon>
        <taxon>PACMAD clade</taxon>
        <taxon>Panicoideae</taxon>
        <taxon>Panicodae</taxon>
        <taxon>Paniceae</taxon>
        <taxon>Panicinae</taxon>
        <taxon>Panicum</taxon>
        <taxon>Panicum sect. Panicum</taxon>
    </lineage>
</organism>
<name>A0A2S3H0C8_9POAL</name>
<accession>A0A2S3H0C8</accession>
<feature type="region of interest" description="Disordered" evidence="1">
    <location>
        <begin position="1"/>
        <end position="90"/>
    </location>
</feature>
<feature type="region of interest" description="Disordered" evidence="1">
    <location>
        <begin position="104"/>
        <end position="126"/>
    </location>
</feature>
<feature type="compositionally biased region" description="Low complexity" evidence="1">
    <location>
        <begin position="26"/>
        <end position="38"/>
    </location>
</feature>
<dbReference type="EMBL" id="CM008047">
    <property type="protein sequence ID" value="PAN12878.1"/>
    <property type="molecule type" value="Genomic_DNA"/>
</dbReference>
<reference evidence="2" key="1">
    <citation type="submission" date="2018-04" db="EMBL/GenBank/DDBJ databases">
        <title>WGS assembly of Panicum hallii.</title>
        <authorList>
            <person name="Lovell J."/>
            <person name="Jenkins J."/>
            <person name="Lowry D."/>
            <person name="Mamidi S."/>
            <person name="Sreedasyam A."/>
            <person name="Weng X."/>
            <person name="Barry K."/>
            <person name="Bonette J."/>
            <person name="Campitelli B."/>
            <person name="Daum C."/>
            <person name="Gordon S."/>
            <person name="Gould B."/>
            <person name="Lipzen A."/>
            <person name="Macqueen A."/>
            <person name="Palacio-Mejia J."/>
            <person name="Plott C."/>
            <person name="Shakirov E."/>
            <person name="Shu S."/>
            <person name="Yoshinaga Y."/>
            <person name="Zane M."/>
            <person name="Rokhsar D."/>
            <person name="Grimwood J."/>
            <person name="Schmutz J."/>
            <person name="Juenger T."/>
        </authorList>
    </citation>
    <scope>NUCLEOTIDE SEQUENCE [LARGE SCALE GENOMIC DNA]</scope>
    <source>
        <strain evidence="2">FIL2</strain>
    </source>
</reference>
<sequence length="126" mass="12990">MASRSTHCSSPPAHGRHGRGRPPLPSVLYTSSPYSSASRRSKGDSTRLRCARAGARGKTAQIGRGDGGRRWQPAAPLPCHDGSQSGVKVRGGKLCGRRSQALRASAGAAGPQPSELGLGHDASVLL</sequence>
<evidence type="ECO:0000256" key="1">
    <source>
        <dbReference type="SAM" id="MobiDB-lite"/>
    </source>
</evidence>
<dbReference type="AlphaFoldDB" id="A0A2S3H0C8"/>
<dbReference type="Proteomes" id="UP000243499">
    <property type="component" value="Chromosome 2"/>
</dbReference>
<dbReference type="Gramene" id="PAN12878">
    <property type="protein sequence ID" value="PAN12878"/>
    <property type="gene ID" value="PAHAL_2G297400"/>
</dbReference>
<proteinExistence type="predicted"/>
<evidence type="ECO:0000313" key="2">
    <source>
        <dbReference type="EMBL" id="PAN12878.1"/>
    </source>
</evidence>